<dbReference type="EMBL" id="MJEQ01000740">
    <property type="protein sequence ID" value="OIT34238.1"/>
    <property type="molecule type" value="Genomic_DNA"/>
</dbReference>
<evidence type="ECO:0000313" key="3">
    <source>
        <dbReference type="Proteomes" id="UP000187609"/>
    </source>
</evidence>
<dbReference type="Proteomes" id="UP000187609">
    <property type="component" value="Unassembled WGS sequence"/>
</dbReference>
<reference evidence="2" key="1">
    <citation type="submission" date="2016-11" db="EMBL/GenBank/DDBJ databases">
        <title>The genome of Nicotiana attenuata.</title>
        <authorList>
            <person name="Xu S."/>
            <person name="Brockmoeller T."/>
            <person name="Gaquerel E."/>
            <person name="Navarro A."/>
            <person name="Kuhl H."/>
            <person name="Gase K."/>
            <person name="Ling Z."/>
            <person name="Zhou W."/>
            <person name="Kreitzer C."/>
            <person name="Stanke M."/>
            <person name="Tang H."/>
            <person name="Lyons E."/>
            <person name="Pandey P."/>
            <person name="Pandey S.P."/>
            <person name="Timmermann B."/>
            <person name="Baldwin I.T."/>
        </authorList>
    </citation>
    <scope>NUCLEOTIDE SEQUENCE [LARGE SCALE GENOMIC DNA]</scope>
    <source>
        <strain evidence="2">UT</strain>
    </source>
</reference>
<feature type="compositionally biased region" description="Low complexity" evidence="1">
    <location>
        <begin position="30"/>
        <end position="40"/>
    </location>
</feature>
<name>A0A314KXQ9_NICAT</name>
<protein>
    <submittedName>
        <fullName evidence="2">Uncharacterized protein</fullName>
    </submittedName>
</protein>
<evidence type="ECO:0000256" key="1">
    <source>
        <dbReference type="SAM" id="MobiDB-lite"/>
    </source>
</evidence>
<evidence type="ECO:0000313" key="2">
    <source>
        <dbReference type="EMBL" id="OIT34238.1"/>
    </source>
</evidence>
<feature type="compositionally biased region" description="Basic and acidic residues" evidence="1">
    <location>
        <begin position="87"/>
        <end position="111"/>
    </location>
</feature>
<sequence>MGACASAPKDLKAEAKAAPLPEQPKEEETATTTTVAPEVTAVDKEVNGEDEQKKVEDGDVAKPKEDEKVAGDINKSNSLGTLLNETEVEKESVKDEKSSETTDKKPEEAKVGELVASDANKETDAQQPAAAEEAEKKSTSLVSRELQ</sequence>
<proteinExistence type="predicted"/>
<feature type="compositionally biased region" description="Basic and acidic residues" evidence="1">
    <location>
        <begin position="41"/>
        <end position="70"/>
    </location>
</feature>
<dbReference type="AlphaFoldDB" id="A0A314KXQ9"/>
<organism evidence="2 3">
    <name type="scientific">Nicotiana attenuata</name>
    <name type="common">Coyote tobacco</name>
    <dbReference type="NCBI Taxonomy" id="49451"/>
    <lineage>
        <taxon>Eukaryota</taxon>
        <taxon>Viridiplantae</taxon>
        <taxon>Streptophyta</taxon>
        <taxon>Embryophyta</taxon>
        <taxon>Tracheophyta</taxon>
        <taxon>Spermatophyta</taxon>
        <taxon>Magnoliopsida</taxon>
        <taxon>eudicotyledons</taxon>
        <taxon>Gunneridae</taxon>
        <taxon>Pentapetalae</taxon>
        <taxon>asterids</taxon>
        <taxon>lamiids</taxon>
        <taxon>Solanales</taxon>
        <taxon>Solanaceae</taxon>
        <taxon>Nicotianoideae</taxon>
        <taxon>Nicotianeae</taxon>
        <taxon>Nicotiana</taxon>
    </lineage>
</organism>
<comment type="caution">
    <text evidence="2">The sequence shown here is derived from an EMBL/GenBank/DDBJ whole genome shotgun (WGS) entry which is preliminary data.</text>
</comment>
<accession>A0A314KXQ9</accession>
<dbReference type="OrthoDB" id="1305702at2759"/>
<dbReference type="Gramene" id="OIT34238">
    <property type="protein sequence ID" value="OIT34238"/>
    <property type="gene ID" value="A4A49_09713"/>
</dbReference>
<feature type="region of interest" description="Disordered" evidence="1">
    <location>
        <begin position="1"/>
        <end position="147"/>
    </location>
</feature>
<keyword evidence="3" id="KW-1185">Reference proteome</keyword>
<gene>
    <name evidence="2" type="ORF">A4A49_09713</name>
</gene>
<dbReference type="KEGG" id="nau:109244932"/>
<feature type="compositionally biased region" description="Polar residues" evidence="1">
    <location>
        <begin position="74"/>
        <end position="84"/>
    </location>
</feature>